<dbReference type="EMBL" id="UZAM01014179">
    <property type="protein sequence ID" value="VDP32393.1"/>
    <property type="molecule type" value="Genomic_DNA"/>
</dbReference>
<name>A0A183J3Q8_9BILA</name>
<reference evidence="3" key="1">
    <citation type="submission" date="2016-06" db="UniProtKB">
        <authorList>
            <consortium name="WormBaseParasite"/>
        </authorList>
    </citation>
    <scope>IDENTIFICATION</scope>
</reference>
<evidence type="ECO:0000313" key="2">
    <source>
        <dbReference type="Proteomes" id="UP000270296"/>
    </source>
</evidence>
<gene>
    <name evidence="1" type="ORF">SBAD_LOCUS10506</name>
</gene>
<protein>
    <submittedName>
        <fullName evidence="3">Myo-inositol-1-phosphate synthase</fullName>
    </submittedName>
</protein>
<organism evidence="3">
    <name type="scientific">Soboliphyme baturini</name>
    <dbReference type="NCBI Taxonomy" id="241478"/>
    <lineage>
        <taxon>Eukaryota</taxon>
        <taxon>Metazoa</taxon>
        <taxon>Ecdysozoa</taxon>
        <taxon>Nematoda</taxon>
        <taxon>Enoplea</taxon>
        <taxon>Dorylaimia</taxon>
        <taxon>Dioctophymatida</taxon>
        <taxon>Dioctophymatoidea</taxon>
        <taxon>Soboliphymatidae</taxon>
        <taxon>Soboliphyme</taxon>
    </lineage>
</organism>
<accession>A0A183J3Q8</accession>
<evidence type="ECO:0000313" key="3">
    <source>
        <dbReference type="WBParaSite" id="SBAD_0001087201-mRNA-1"/>
    </source>
</evidence>
<dbReference type="Proteomes" id="UP000270296">
    <property type="component" value="Unassembled WGS sequence"/>
</dbReference>
<evidence type="ECO:0000313" key="1">
    <source>
        <dbReference type="EMBL" id="VDP32393.1"/>
    </source>
</evidence>
<keyword evidence="2" id="KW-1185">Reference proteome</keyword>
<dbReference type="AlphaFoldDB" id="A0A183J3Q8"/>
<dbReference type="WBParaSite" id="SBAD_0001087201-mRNA-1">
    <property type="protein sequence ID" value="SBAD_0001087201-mRNA-1"/>
    <property type="gene ID" value="SBAD_0001087201"/>
</dbReference>
<reference evidence="1 2" key="2">
    <citation type="submission" date="2018-11" db="EMBL/GenBank/DDBJ databases">
        <authorList>
            <consortium name="Pathogen Informatics"/>
        </authorList>
    </citation>
    <scope>NUCLEOTIDE SEQUENCE [LARGE SCALE GENOMIC DNA]</scope>
</reference>
<sequence length="80" mass="9146">MEMNRLLWLKNFDLGADAAEMGFLGRTVGHARLDMVQSTDIREYLGASLPIFQFENYNCDGVDGYFECFYSEIAKQLPLV</sequence>
<proteinExistence type="predicted"/>